<dbReference type="AlphaFoldDB" id="A0A3M7PAX5"/>
<evidence type="ECO:0000256" key="1">
    <source>
        <dbReference type="SAM" id="MobiDB-lite"/>
    </source>
</evidence>
<feature type="region of interest" description="Disordered" evidence="1">
    <location>
        <begin position="124"/>
        <end position="157"/>
    </location>
</feature>
<dbReference type="GO" id="GO:0016874">
    <property type="term" value="F:ligase activity"/>
    <property type="evidence" value="ECO:0007669"/>
    <property type="project" value="UniProtKB-KW"/>
</dbReference>
<evidence type="ECO:0000313" key="3">
    <source>
        <dbReference type="Proteomes" id="UP000276133"/>
    </source>
</evidence>
<feature type="compositionally biased region" description="Polar residues" evidence="1">
    <location>
        <begin position="143"/>
        <end position="152"/>
    </location>
</feature>
<organism evidence="2 3">
    <name type="scientific">Brachionus plicatilis</name>
    <name type="common">Marine rotifer</name>
    <name type="synonym">Brachionus muelleri</name>
    <dbReference type="NCBI Taxonomy" id="10195"/>
    <lineage>
        <taxon>Eukaryota</taxon>
        <taxon>Metazoa</taxon>
        <taxon>Spiralia</taxon>
        <taxon>Gnathifera</taxon>
        <taxon>Rotifera</taxon>
        <taxon>Eurotatoria</taxon>
        <taxon>Monogononta</taxon>
        <taxon>Pseudotrocha</taxon>
        <taxon>Ploima</taxon>
        <taxon>Brachionidae</taxon>
        <taxon>Brachionus</taxon>
    </lineage>
</organism>
<dbReference type="OrthoDB" id="10058719at2759"/>
<sequence length="500" mass="55416">MDDSKSQLPTVQPQVRKLYFKSSATEALHSAILLKSRNSNQKSKHVTKMPSIGTAATPKTESDDHELESPLKIKENLQTSAKTIKSGLDMLRSSSDDEDSHSDNLERKKPDIILLDINKSLRKRGKEEALSNSSSDEEDSSLRTNKQTSLNLNLKPIGNKPPYITPVVSANYSANYLDNELVASPNSLSCPSGFSSPHSVKSQKSCSDQEFSSSLASISSPTSCCSSLTTNDGLLDFDDSSSTASGPVYVRQPGFEHHAHEVLKQDVKLNNLKNFVINDKSKSKFQKKLNGSSSTGALVENCEAKPKAKKKMCVMNPDYLTENSESSIMLKPIRQKREPLPLRLRALPASFWEQPNLPNISPATMYLPPLHRNEIENDLGEHLNEDYVHSSSVLREREVRVSPANTELLFKLFDNIEQCKDKKQVQLILNSRGHSKVKAMTKALIKGEDPCIQDAEGLFPQLKLDSKTETNYISNSVSSSNLPLIEQNYSQILSEIVASL</sequence>
<evidence type="ECO:0000313" key="2">
    <source>
        <dbReference type="EMBL" id="RMZ96251.1"/>
    </source>
</evidence>
<name>A0A3M7PAX5_BRAPC</name>
<feature type="region of interest" description="Disordered" evidence="1">
    <location>
        <begin position="34"/>
        <end position="78"/>
    </location>
</feature>
<accession>A0A3M7PAX5</accession>
<gene>
    <name evidence="2" type="ORF">BpHYR1_004576</name>
</gene>
<protein>
    <submittedName>
        <fullName evidence="2">E3 ubiquitin-ligase BRE1A-like</fullName>
    </submittedName>
</protein>
<dbReference type="Proteomes" id="UP000276133">
    <property type="component" value="Unassembled WGS sequence"/>
</dbReference>
<comment type="caution">
    <text evidence="2">The sequence shown here is derived from an EMBL/GenBank/DDBJ whole genome shotgun (WGS) entry which is preliminary data.</text>
</comment>
<keyword evidence="2" id="KW-0436">Ligase</keyword>
<proteinExistence type="predicted"/>
<dbReference type="EMBL" id="REGN01012291">
    <property type="protein sequence ID" value="RMZ96251.1"/>
    <property type="molecule type" value="Genomic_DNA"/>
</dbReference>
<reference evidence="2 3" key="1">
    <citation type="journal article" date="2018" name="Sci. Rep.">
        <title>Genomic signatures of local adaptation to the degree of environmental predictability in rotifers.</title>
        <authorList>
            <person name="Franch-Gras L."/>
            <person name="Hahn C."/>
            <person name="Garcia-Roger E.M."/>
            <person name="Carmona M.J."/>
            <person name="Serra M."/>
            <person name="Gomez A."/>
        </authorList>
    </citation>
    <scope>NUCLEOTIDE SEQUENCE [LARGE SCALE GENOMIC DNA]</scope>
    <source>
        <strain evidence="2">HYR1</strain>
    </source>
</reference>
<keyword evidence="3" id="KW-1185">Reference proteome</keyword>